<accession>A0A1G9EUX1</accession>
<evidence type="ECO:0000313" key="2">
    <source>
        <dbReference type="Proteomes" id="UP000242700"/>
    </source>
</evidence>
<organism evidence="1 2">
    <name type="scientific">Jeotgalicoccus aerolatus</name>
    <dbReference type="NCBI Taxonomy" id="709510"/>
    <lineage>
        <taxon>Bacteria</taxon>
        <taxon>Bacillati</taxon>
        <taxon>Bacillota</taxon>
        <taxon>Bacilli</taxon>
        <taxon>Bacillales</taxon>
        <taxon>Staphylococcaceae</taxon>
        <taxon>Jeotgalicoccus</taxon>
    </lineage>
</organism>
<reference evidence="2" key="1">
    <citation type="submission" date="2016-10" db="EMBL/GenBank/DDBJ databases">
        <authorList>
            <person name="Varghese N."/>
            <person name="Submissions S."/>
        </authorList>
    </citation>
    <scope>NUCLEOTIDE SEQUENCE [LARGE SCALE GENOMIC DNA]</scope>
    <source>
        <strain evidence="2">CGMCC 1.8911</strain>
    </source>
</reference>
<dbReference type="RefSeq" id="WP_092600254.1">
    <property type="nucleotide sequence ID" value="NZ_FNFI01000022.1"/>
</dbReference>
<protein>
    <submittedName>
        <fullName evidence="1">Uncharacterized protein</fullName>
    </submittedName>
</protein>
<dbReference type="Proteomes" id="UP000242700">
    <property type="component" value="Unassembled WGS sequence"/>
</dbReference>
<dbReference type="EMBL" id="FNFI01000022">
    <property type="protein sequence ID" value="SDK79939.1"/>
    <property type="molecule type" value="Genomic_DNA"/>
</dbReference>
<gene>
    <name evidence="1" type="ORF">SAMN05216187_1223</name>
</gene>
<dbReference type="AlphaFoldDB" id="A0A1G9EUX1"/>
<proteinExistence type="predicted"/>
<dbReference type="STRING" id="586411.SAMN05216187_1223"/>
<name>A0A1G9EUX1_9STAP</name>
<evidence type="ECO:0000313" key="1">
    <source>
        <dbReference type="EMBL" id="SDK79939.1"/>
    </source>
</evidence>
<sequence length="101" mass="11611">MSIPNRYTLVNIVKSINQRIKDITDNFSNYTEIEKVRVANAMFSELNLFHDAINTFGEVQVMDMLEAGHESYTNILDQLDYLNSSNNLLDYVSKSNLLESD</sequence>